<protein>
    <submittedName>
        <fullName evidence="2">Uncharacterized protein</fullName>
    </submittedName>
</protein>
<keyword evidence="3" id="KW-1185">Reference proteome</keyword>
<sequence>MGPQTQKWTKSAKLSSTQLTQGTEEPFPAGRKDLEERRIKITSPSDPEAGACSKRVSGIPSSTMTAGPADYKLLIAARKAESTTAVARPPRITGSRTAPPGGLSELGSAVVRMSSERSLLRWEWKLFNSFEEQSGTI</sequence>
<feature type="region of interest" description="Disordered" evidence="1">
    <location>
        <begin position="82"/>
        <end position="105"/>
    </location>
</feature>
<proteinExistence type="predicted"/>
<evidence type="ECO:0000313" key="3">
    <source>
        <dbReference type="Proteomes" id="UP001176941"/>
    </source>
</evidence>
<accession>A0ABN8XRF1</accession>
<dbReference type="Proteomes" id="UP001176941">
    <property type="component" value="Chromosome 1"/>
</dbReference>
<name>A0ABN8XRF1_RANTA</name>
<organism evidence="2 3">
    <name type="scientific">Rangifer tarandus platyrhynchus</name>
    <name type="common">Svalbard reindeer</name>
    <dbReference type="NCBI Taxonomy" id="3082113"/>
    <lineage>
        <taxon>Eukaryota</taxon>
        <taxon>Metazoa</taxon>
        <taxon>Chordata</taxon>
        <taxon>Craniata</taxon>
        <taxon>Vertebrata</taxon>
        <taxon>Euteleostomi</taxon>
        <taxon>Mammalia</taxon>
        <taxon>Eutheria</taxon>
        <taxon>Laurasiatheria</taxon>
        <taxon>Artiodactyla</taxon>
        <taxon>Ruminantia</taxon>
        <taxon>Pecora</taxon>
        <taxon>Cervidae</taxon>
        <taxon>Odocoileinae</taxon>
        <taxon>Rangifer</taxon>
    </lineage>
</organism>
<dbReference type="EMBL" id="OX459937">
    <property type="protein sequence ID" value="CAI9151220.1"/>
    <property type="molecule type" value="Genomic_DNA"/>
</dbReference>
<reference evidence="2" key="1">
    <citation type="submission" date="2023-04" db="EMBL/GenBank/DDBJ databases">
        <authorList>
            <consortium name="ELIXIR-Norway"/>
        </authorList>
    </citation>
    <scope>NUCLEOTIDE SEQUENCE [LARGE SCALE GENOMIC DNA]</scope>
</reference>
<evidence type="ECO:0000313" key="2">
    <source>
        <dbReference type="EMBL" id="CAI9151220.1"/>
    </source>
</evidence>
<evidence type="ECO:0000256" key="1">
    <source>
        <dbReference type="SAM" id="MobiDB-lite"/>
    </source>
</evidence>
<feature type="region of interest" description="Disordered" evidence="1">
    <location>
        <begin position="1"/>
        <end position="64"/>
    </location>
</feature>
<feature type="compositionally biased region" description="Polar residues" evidence="1">
    <location>
        <begin position="1"/>
        <end position="23"/>
    </location>
</feature>
<feature type="compositionally biased region" description="Basic and acidic residues" evidence="1">
    <location>
        <begin position="30"/>
        <end position="39"/>
    </location>
</feature>
<gene>
    <name evidence="2" type="ORF">MRATA1EN1_LOCUS182</name>
</gene>